<dbReference type="HOGENOM" id="CLU_018544_14_1_1"/>
<reference evidence="1 2" key="1">
    <citation type="submission" date="2014-04" db="EMBL/GenBank/DDBJ databases">
        <authorList>
            <consortium name="DOE Joint Genome Institute"/>
            <person name="Kuo A."/>
            <person name="Gay G."/>
            <person name="Dore J."/>
            <person name="Kohler A."/>
            <person name="Nagy L.G."/>
            <person name="Floudas D."/>
            <person name="Copeland A."/>
            <person name="Barry K.W."/>
            <person name="Cichocki N."/>
            <person name="Veneault-Fourrey C."/>
            <person name="LaButti K."/>
            <person name="Lindquist E.A."/>
            <person name="Lipzen A."/>
            <person name="Lundell T."/>
            <person name="Morin E."/>
            <person name="Murat C."/>
            <person name="Sun H."/>
            <person name="Tunlid A."/>
            <person name="Henrissat B."/>
            <person name="Grigoriev I.V."/>
            <person name="Hibbett D.S."/>
            <person name="Martin F."/>
            <person name="Nordberg H.P."/>
            <person name="Cantor M.N."/>
            <person name="Hua S.X."/>
        </authorList>
    </citation>
    <scope>NUCLEOTIDE SEQUENCE [LARGE SCALE GENOMIC DNA]</scope>
    <source>
        <strain evidence="2">h7</strain>
    </source>
</reference>
<proteinExistence type="predicted"/>
<dbReference type="Proteomes" id="UP000053424">
    <property type="component" value="Unassembled WGS sequence"/>
</dbReference>
<dbReference type="EMBL" id="KN831806">
    <property type="protein sequence ID" value="KIM36331.1"/>
    <property type="molecule type" value="Genomic_DNA"/>
</dbReference>
<organism evidence="1 2">
    <name type="scientific">Hebeloma cylindrosporum</name>
    <dbReference type="NCBI Taxonomy" id="76867"/>
    <lineage>
        <taxon>Eukaryota</taxon>
        <taxon>Fungi</taxon>
        <taxon>Dikarya</taxon>
        <taxon>Basidiomycota</taxon>
        <taxon>Agaricomycotina</taxon>
        <taxon>Agaricomycetes</taxon>
        <taxon>Agaricomycetidae</taxon>
        <taxon>Agaricales</taxon>
        <taxon>Agaricineae</taxon>
        <taxon>Hymenogastraceae</taxon>
        <taxon>Hebeloma</taxon>
    </lineage>
</organism>
<evidence type="ECO:0008006" key="3">
    <source>
        <dbReference type="Google" id="ProtNLM"/>
    </source>
</evidence>
<evidence type="ECO:0000313" key="2">
    <source>
        <dbReference type="Proteomes" id="UP000053424"/>
    </source>
</evidence>
<keyword evidence="2" id="KW-1185">Reference proteome</keyword>
<name>A0A0C3BY13_HEBCY</name>
<evidence type="ECO:0000313" key="1">
    <source>
        <dbReference type="EMBL" id="KIM36331.1"/>
    </source>
</evidence>
<gene>
    <name evidence="1" type="ORF">M413DRAFT_291640</name>
</gene>
<reference evidence="2" key="2">
    <citation type="submission" date="2015-01" db="EMBL/GenBank/DDBJ databases">
        <title>Evolutionary Origins and Diversification of the Mycorrhizal Mutualists.</title>
        <authorList>
            <consortium name="DOE Joint Genome Institute"/>
            <consortium name="Mycorrhizal Genomics Consortium"/>
            <person name="Kohler A."/>
            <person name="Kuo A."/>
            <person name="Nagy L.G."/>
            <person name="Floudas D."/>
            <person name="Copeland A."/>
            <person name="Barry K.W."/>
            <person name="Cichocki N."/>
            <person name="Veneault-Fourrey C."/>
            <person name="LaButti K."/>
            <person name="Lindquist E.A."/>
            <person name="Lipzen A."/>
            <person name="Lundell T."/>
            <person name="Morin E."/>
            <person name="Murat C."/>
            <person name="Riley R."/>
            <person name="Ohm R."/>
            <person name="Sun H."/>
            <person name="Tunlid A."/>
            <person name="Henrissat B."/>
            <person name="Grigoriev I.V."/>
            <person name="Hibbett D.S."/>
            <person name="Martin F."/>
        </authorList>
    </citation>
    <scope>NUCLEOTIDE SEQUENCE [LARGE SCALE GENOMIC DNA]</scope>
    <source>
        <strain evidence="2">h7</strain>
    </source>
</reference>
<dbReference type="AlphaFoldDB" id="A0A0C3BY13"/>
<dbReference type="OrthoDB" id="2269034at2759"/>
<protein>
    <recommendedName>
        <fullName evidence="3">F-box domain-containing protein</fullName>
    </recommendedName>
</protein>
<accession>A0A0C3BY13</accession>
<sequence>MNHHHDPFIHCLPVEISSKIFIAYVDDINSTFDAYNAKGLEKWSPALHLSSICAQWRNIARCTAQIWRVIRVPLRQKPVNVKLLTELATELFSLSGQHTLSLGLYLVYYDRYLFRDYIERLDSLDDLPAITRAVGNRCRDIAFHGLPLEPIHYLLSGLDTPNLKSFSICRPYGDFESNYHYRFTPKDVSLLASPQLEEVEIFSGTRLLPSLQINWNNITTTRLYDINLNNTFRVLLLAPRLKTYTISYGEFGFPRDDGSWSPLPLDLPLTHTTLESLEFYSISHDAVAEFLQAVNFPSLKELKFFAPRGYGESPVKHLISFFERSPCPLLSFSIFLHYGTTYQEILNLFNALPTLTRFSINVPGADAFMTDFFLRKLVQPTSGSINDMVAPRLESFSYSGLLNFTWPAFLEILEPPPRFLPHGVEHKRPRPLRKVSLRLKAEQTIPVDDDVLSKFQESQVTVNLETVPIGEITPFTWW</sequence>